<keyword evidence="3" id="KW-1185">Reference proteome</keyword>
<comment type="caution">
    <text evidence="2">The sequence shown here is derived from an EMBL/GenBank/DDBJ whole genome shotgun (WGS) entry which is preliminary data.</text>
</comment>
<accession>U1YCH0</accession>
<name>U1YCH0_ANEAE</name>
<keyword evidence="1" id="KW-0472">Membrane</keyword>
<keyword evidence="1" id="KW-1133">Transmembrane helix</keyword>
<evidence type="ECO:0000256" key="1">
    <source>
        <dbReference type="SAM" id="Phobius"/>
    </source>
</evidence>
<dbReference type="AlphaFoldDB" id="U1YCH0"/>
<feature type="transmembrane region" description="Helical" evidence="1">
    <location>
        <begin position="36"/>
        <end position="56"/>
    </location>
</feature>
<sequence length="64" mass="7142">MNEHTVVARGKKEGESQRLGKARRFFSAGMQNVSNLFFFADAEILGGIYIAIPGAFRHNKNSKQ</sequence>
<organism evidence="2 3">
    <name type="scientific">Aneurinibacillus aneurinilyticus ATCC 12856</name>
    <dbReference type="NCBI Taxonomy" id="649747"/>
    <lineage>
        <taxon>Bacteria</taxon>
        <taxon>Bacillati</taxon>
        <taxon>Bacillota</taxon>
        <taxon>Bacilli</taxon>
        <taxon>Bacillales</taxon>
        <taxon>Paenibacillaceae</taxon>
        <taxon>Aneurinibacillus group</taxon>
        <taxon>Aneurinibacillus</taxon>
    </lineage>
</organism>
<dbReference type="PATRIC" id="fig|649747.3.peg.3099"/>
<evidence type="ECO:0000313" key="3">
    <source>
        <dbReference type="Proteomes" id="UP000016511"/>
    </source>
</evidence>
<gene>
    <name evidence="2" type="ORF">HMPREF0083_03410</name>
</gene>
<evidence type="ECO:0000313" key="2">
    <source>
        <dbReference type="EMBL" id="ERI08511.1"/>
    </source>
</evidence>
<reference evidence="2 3" key="1">
    <citation type="submission" date="2013-08" db="EMBL/GenBank/DDBJ databases">
        <authorList>
            <person name="Weinstock G."/>
            <person name="Sodergren E."/>
            <person name="Wylie T."/>
            <person name="Fulton L."/>
            <person name="Fulton R."/>
            <person name="Fronick C."/>
            <person name="O'Laughlin M."/>
            <person name="Godfrey J."/>
            <person name="Miner T."/>
            <person name="Herter B."/>
            <person name="Appelbaum E."/>
            <person name="Cordes M."/>
            <person name="Lek S."/>
            <person name="Wollam A."/>
            <person name="Pepin K.H."/>
            <person name="Palsikar V.B."/>
            <person name="Mitreva M."/>
            <person name="Wilson R.K."/>
        </authorList>
    </citation>
    <scope>NUCLEOTIDE SEQUENCE [LARGE SCALE GENOMIC DNA]</scope>
    <source>
        <strain evidence="2 3">ATCC 12856</strain>
    </source>
</reference>
<keyword evidence="1" id="KW-0812">Transmembrane</keyword>
<dbReference type="Proteomes" id="UP000016511">
    <property type="component" value="Unassembled WGS sequence"/>
</dbReference>
<dbReference type="EMBL" id="AWSJ01000202">
    <property type="protein sequence ID" value="ERI08511.1"/>
    <property type="molecule type" value="Genomic_DNA"/>
</dbReference>
<proteinExistence type="predicted"/>
<protein>
    <submittedName>
        <fullName evidence="2">Uncharacterized protein</fullName>
    </submittedName>
</protein>
<dbReference type="HOGENOM" id="CLU_2857884_0_0_9"/>